<dbReference type="GO" id="GO:0005243">
    <property type="term" value="F:gap junction channel activity"/>
    <property type="evidence" value="ECO:0007669"/>
    <property type="project" value="TreeGrafter"/>
</dbReference>
<evidence type="ECO:0000256" key="9">
    <source>
        <dbReference type="ARBA" id="ARBA00023065"/>
    </source>
</evidence>
<sequence length="381" mass="45190">MDKRLKEFVNNIKKDHDDDAIDRANYATTVYLLGFFAILIMAKQYVGEPLQCWIPAEYRDQWEQYIESYCFIEGTYYANGTIPVKETRKINELRYYQWVPYILAAQALICYTPKFIFKMLYSFSDLRINDIVQMSYNARKKKLTEQKDTVEVVYKKFIDVLEKRNLADSHKLNLQISFNWYFTLIYFIMKILFVITILVQFGLIHYFVAAHDAFWGFEIIEDLVNGRDWRMNGYFPRVTFCDISTRDIGQNRPHTVQCVLMINMFIEKIYIFLWFWFFAFLVITFLNLLIWIYRAFMPSTRLAYLGDALALNEIKPPESQLKNFIGTYLKLDGVVMLLLIDSNAGYVQMADILQRLWNSAYNIKNEREGNIANTETSIKKS</sequence>
<dbReference type="Pfam" id="PF00876">
    <property type="entry name" value="Innexin"/>
    <property type="match status" value="1"/>
</dbReference>
<dbReference type="GO" id="GO:0034220">
    <property type="term" value="P:monoatomic ion transmembrane transport"/>
    <property type="evidence" value="ECO:0007669"/>
    <property type="project" value="UniProtKB-KW"/>
</dbReference>
<evidence type="ECO:0000313" key="14">
    <source>
        <dbReference type="WBParaSite" id="ACRNAN_scaffold132.g9093.t1"/>
    </source>
</evidence>
<feature type="transmembrane region" description="Helical" evidence="12">
    <location>
        <begin position="180"/>
        <end position="208"/>
    </location>
</feature>
<dbReference type="PANTHER" id="PTHR11893">
    <property type="entry name" value="INNEXIN"/>
    <property type="match status" value="1"/>
</dbReference>
<dbReference type="InterPro" id="IPR000990">
    <property type="entry name" value="Innexin"/>
</dbReference>
<dbReference type="PROSITE" id="PS51013">
    <property type="entry name" value="PANNEXIN"/>
    <property type="match status" value="1"/>
</dbReference>
<keyword evidence="3 12" id="KW-0813">Transport</keyword>
<evidence type="ECO:0000256" key="12">
    <source>
        <dbReference type="RuleBase" id="RU010713"/>
    </source>
</evidence>
<proteinExistence type="inferred from homology"/>
<evidence type="ECO:0000313" key="13">
    <source>
        <dbReference type="Proteomes" id="UP000887540"/>
    </source>
</evidence>
<evidence type="ECO:0000256" key="4">
    <source>
        <dbReference type="ARBA" id="ARBA00022475"/>
    </source>
</evidence>
<comment type="function">
    <text evidence="12">Structural component of the gap junctions.</text>
</comment>
<dbReference type="GO" id="GO:0005921">
    <property type="term" value="C:gap junction"/>
    <property type="evidence" value="ECO:0007669"/>
    <property type="project" value="UniProtKB-SubCell"/>
</dbReference>
<name>A0A914CPY2_9BILA</name>
<dbReference type="PRINTS" id="PR01262">
    <property type="entry name" value="INNEXIN"/>
</dbReference>
<keyword evidence="8 12" id="KW-1133">Transmembrane helix</keyword>
<comment type="similarity">
    <text evidence="12">Belongs to the pannexin family.</text>
</comment>
<evidence type="ECO:0000256" key="5">
    <source>
        <dbReference type="ARBA" id="ARBA00022692"/>
    </source>
</evidence>
<feature type="transmembrane region" description="Helical" evidence="12">
    <location>
        <begin position="24"/>
        <end position="42"/>
    </location>
</feature>
<keyword evidence="10 12" id="KW-0472">Membrane</keyword>
<dbReference type="Proteomes" id="UP000887540">
    <property type="component" value="Unplaced"/>
</dbReference>
<keyword evidence="4" id="KW-1003">Cell membrane</keyword>
<gene>
    <name evidence="12" type="primary">inx</name>
</gene>
<dbReference type="AlphaFoldDB" id="A0A914CPY2"/>
<keyword evidence="7" id="KW-0965">Cell junction</keyword>
<keyword evidence="11 12" id="KW-0407">Ion channel</keyword>
<dbReference type="PANTHER" id="PTHR11893:SF36">
    <property type="entry name" value="INNEXIN-5"/>
    <property type="match status" value="1"/>
</dbReference>
<feature type="transmembrane region" description="Helical" evidence="12">
    <location>
        <begin position="269"/>
        <end position="293"/>
    </location>
</feature>
<keyword evidence="6" id="KW-0303">Gap junction</keyword>
<evidence type="ECO:0000256" key="11">
    <source>
        <dbReference type="ARBA" id="ARBA00023303"/>
    </source>
</evidence>
<protein>
    <recommendedName>
        <fullName evidence="12">Innexin</fullName>
    </recommendedName>
</protein>
<comment type="subcellular location">
    <subcellularLocation>
        <location evidence="1">Cell junction</location>
        <location evidence="1">Gap junction</location>
    </subcellularLocation>
    <subcellularLocation>
        <location evidence="2 12">Cell membrane</location>
        <topology evidence="2 12">Multi-pass membrane protein</topology>
    </subcellularLocation>
</comment>
<evidence type="ECO:0000256" key="1">
    <source>
        <dbReference type="ARBA" id="ARBA00004610"/>
    </source>
</evidence>
<evidence type="ECO:0000256" key="6">
    <source>
        <dbReference type="ARBA" id="ARBA00022868"/>
    </source>
</evidence>
<evidence type="ECO:0000256" key="7">
    <source>
        <dbReference type="ARBA" id="ARBA00022949"/>
    </source>
</evidence>
<organism evidence="13 14">
    <name type="scientific">Acrobeloides nanus</name>
    <dbReference type="NCBI Taxonomy" id="290746"/>
    <lineage>
        <taxon>Eukaryota</taxon>
        <taxon>Metazoa</taxon>
        <taxon>Ecdysozoa</taxon>
        <taxon>Nematoda</taxon>
        <taxon>Chromadorea</taxon>
        <taxon>Rhabditida</taxon>
        <taxon>Tylenchina</taxon>
        <taxon>Cephalobomorpha</taxon>
        <taxon>Cephaloboidea</taxon>
        <taxon>Cephalobidae</taxon>
        <taxon>Acrobeloides</taxon>
    </lineage>
</organism>
<accession>A0A914CPY2</accession>
<evidence type="ECO:0000256" key="2">
    <source>
        <dbReference type="ARBA" id="ARBA00004651"/>
    </source>
</evidence>
<reference evidence="14" key="1">
    <citation type="submission" date="2022-11" db="UniProtKB">
        <authorList>
            <consortium name="WormBaseParasite"/>
        </authorList>
    </citation>
    <scope>IDENTIFICATION</scope>
</reference>
<dbReference type="WBParaSite" id="ACRNAN_scaffold132.g9093.t1">
    <property type="protein sequence ID" value="ACRNAN_scaffold132.g9093.t1"/>
    <property type="gene ID" value="ACRNAN_scaffold132.g9093"/>
</dbReference>
<evidence type="ECO:0000256" key="8">
    <source>
        <dbReference type="ARBA" id="ARBA00022989"/>
    </source>
</evidence>
<keyword evidence="5 12" id="KW-0812">Transmembrane</keyword>
<dbReference type="GO" id="GO:0005886">
    <property type="term" value="C:plasma membrane"/>
    <property type="evidence" value="ECO:0007669"/>
    <property type="project" value="UniProtKB-SubCell"/>
</dbReference>
<evidence type="ECO:0000256" key="3">
    <source>
        <dbReference type="ARBA" id="ARBA00022448"/>
    </source>
</evidence>
<keyword evidence="9 12" id="KW-0406">Ion transport</keyword>
<evidence type="ECO:0000256" key="10">
    <source>
        <dbReference type="ARBA" id="ARBA00023136"/>
    </source>
</evidence>
<keyword evidence="13" id="KW-1185">Reference proteome</keyword>
<feature type="transmembrane region" description="Helical" evidence="12">
    <location>
        <begin position="98"/>
        <end position="117"/>
    </location>
</feature>